<dbReference type="EMBL" id="CAEZTS010000173">
    <property type="protein sequence ID" value="CAB4590422.1"/>
    <property type="molecule type" value="Genomic_DNA"/>
</dbReference>
<feature type="transmembrane region" description="Helical" evidence="9">
    <location>
        <begin position="251"/>
        <end position="271"/>
    </location>
</feature>
<dbReference type="InterPro" id="IPR001851">
    <property type="entry name" value="ABC_transp_permease"/>
</dbReference>
<evidence type="ECO:0000256" key="7">
    <source>
        <dbReference type="ARBA" id="ARBA00022989"/>
    </source>
</evidence>
<dbReference type="PANTHER" id="PTHR45772">
    <property type="entry name" value="CONSERVED COMPONENT OF ABC TRANSPORTER FOR NATURAL AMINO ACIDS-RELATED"/>
    <property type="match status" value="1"/>
</dbReference>
<dbReference type="Pfam" id="PF12399">
    <property type="entry name" value="BCA_ABC_TP_C"/>
    <property type="match status" value="1"/>
</dbReference>
<dbReference type="CDD" id="cd06582">
    <property type="entry name" value="TM_PBP1_LivH_like"/>
    <property type="match status" value="1"/>
</dbReference>
<feature type="transmembrane region" description="Helical" evidence="9">
    <location>
        <begin position="39"/>
        <end position="58"/>
    </location>
</feature>
<evidence type="ECO:0000256" key="8">
    <source>
        <dbReference type="ARBA" id="ARBA00023136"/>
    </source>
</evidence>
<feature type="transmembrane region" description="Helical" evidence="9">
    <location>
        <begin position="97"/>
        <end position="117"/>
    </location>
</feature>
<dbReference type="InterPro" id="IPR043428">
    <property type="entry name" value="LivM-like"/>
</dbReference>
<evidence type="ECO:0000256" key="5">
    <source>
        <dbReference type="ARBA" id="ARBA00022741"/>
    </source>
</evidence>
<organism evidence="11">
    <name type="scientific">freshwater metagenome</name>
    <dbReference type="NCBI Taxonomy" id="449393"/>
    <lineage>
        <taxon>unclassified sequences</taxon>
        <taxon>metagenomes</taxon>
        <taxon>ecological metagenomes</taxon>
    </lineage>
</organism>
<dbReference type="InterPro" id="IPR051120">
    <property type="entry name" value="ABC_AA/LPS_Transport"/>
</dbReference>
<dbReference type="GO" id="GO:0015658">
    <property type="term" value="F:branched-chain amino acid transmembrane transporter activity"/>
    <property type="evidence" value="ECO:0007669"/>
    <property type="project" value="InterPro"/>
</dbReference>
<feature type="transmembrane region" description="Helical" evidence="9">
    <location>
        <begin position="536"/>
        <end position="556"/>
    </location>
</feature>
<name>A0A6J6FMV2_9ZZZZ</name>
<dbReference type="SMART" id="SM00382">
    <property type="entry name" value="AAA"/>
    <property type="match status" value="1"/>
</dbReference>
<keyword evidence="2" id="KW-0813">Transport</keyword>
<accession>A0A6J6FMV2</accession>
<dbReference type="Pfam" id="PF02653">
    <property type="entry name" value="BPD_transp_2"/>
    <property type="match status" value="2"/>
</dbReference>
<feature type="transmembrane region" description="Helical" evidence="9">
    <location>
        <begin position="486"/>
        <end position="503"/>
    </location>
</feature>
<dbReference type="CDD" id="cd06581">
    <property type="entry name" value="TM_PBP1_LivM_like"/>
    <property type="match status" value="1"/>
</dbReference>
<dbReference type="CDD" id="cd03219">
    <property type="entry name" value="ABC_Mj1267_LivG_branched"/>
    <property type="match status" value="1"/>
</dbReference>
<keyword evidence="3" id="KW-1003">Cell membrane</keyword>
<dbReference type="InterPro" id="IPR003593">
    <property type="entry name" value="AAA+_ATPase"/>
</dbReference>
<dbReference type="InterPro" id="IPR027417">
    <property type="entry name" value="P-loop_NTPase"/>
</dbReference>
<keyword evidence="6" id="KW-0067">ATP-binding</keyword>
<dbReference type="Gene3D" id="3.40.50.300">
    <property type="entry name" value="P-loop containing nucleotide triphosphate hydrolases"/>
    <property type="match status" value="1"/>
</dbReference>
<feature type="transmembrane region" description="Helical" evidence="9">
    <location>
        <begin position="277"/>
        <end position="295"/>
    </location>
</feature>
<keyword evidence="8 9" id="KW-0472">Membrane</keyword>
<reference evidence="11" key="1">
    <citation type="submission" date="2020-05" db="EMBL/GenBank/DDBJ databases">
        <authorList>
            <person name="Chiriac C."/>
            <person name="Salcher M."/>
            <person name="Ghai R."/>
            <person name="Kavagutti S V."/>
        </authorList>
    </citation>
    <scope>NUCLEOTIDE SEQUENCE</scope>
</reference>
<evidence type="ECO:0000256" key="4">
    <source>
        <dbReference type="ARBA" id="ARBA00022692"/>
    </source>
</evidence>
<evidence type="ECO:0000256" key="6">
    <source>
        <dbReference type="ARBA" id="ARBA00022840"/>
    </source>
</evidence>
<feature type="transmembrane region" description="Helical" evidence="9">
    <location>
        <begin position="403"/>
        <end position="423"/>
    </location>
</feature>
<keyword evidence="7 9" id="KW-1133">Transmembrane helix</keyword>
<dbReference type="GO" id="GO:0016887">
    <property type="term" value="F:ATP hydrolysis activity"/>
    <property type="evidence" value="ECO:0007669"/>
    <property type="project" value="InterPro"/>
</dbReference>
<protein>
    <submittedName>
        <fullName evidence="11">Unannotated protein</fullName>
    </submittedName>
</protein>
<feature type="transmembrane region" description="Helical" evidence="9">
    <location>
        <begin position="576"/>
        <end position="602"/>
    </location>
</feature>
<feature type="transmembrane region" description="Helical" evidence="9">
    <location>
        <begin position="12"/>
        <end position="32"/>
    </location>
</feature>
<evidence type="ECO:0000256" key="1">
    <source>
        <dbReference type="ARBA" id="ARBA00004651"/>
    </source>
</evidence>
<keyword evidence="5" id="KW-0547">Nucleotide-binding</keyword>
<dbReference type="PROSITE" id="PS50893">
    <property type="entry name" value="ABC_TRANSPORTER_2"/>
    <property type="match status" value="1"/>
</dbReference>
<feature type="transmembrane region" description="Helical" evidence="9">
    <location>
        <begin position="430"/>
        <end position="450"/>
    </location>
</feature>
<sequence length="940" mass="100093">MAMIGLVFSGDIVFDGLVQGLVYALVAFGLLLIYRATGVINFAHGQIGAFGGYLMAVLQIRYDIAFGLSLPLALLAGLVLGVVSELVLRRLFTQPRLLLFVATLGLTQVIQLLQLRIPITDEEATQVGFPVLISGQWEVAGLSLTGPQVQVLLVVPALMVFLGWLFHKSAFGMQVRATADNFSAAQLAGIGVRKVSTKVWALAGVLATLSVLLITPLYGGSIGSVQTALGPKLLLLSLVAAMVGRMKSFGWTLVGGLVAGLIDRLLVSWSLLGQMPAGANVAVLFVILLVVLFTTGRGESMRDSGWQLTNKVRAARVELTRHPLYRALTLGGMALLAGVALIVPMQLDKASDVLKFSIVPIYLIVALSVTVVTGWGGQLSLGQFGFVALGSYSTIYFADELPYWLSIIIGIGFGVGAAIIIGIPALRVKGLYLAVITLGFGLMIRSWFLVAEKVAPDGGGVAKLNVDRAKGFRLLFWEVKGKNFDGIYYFTLFIAVLVILLVWRIRRTGIGRSIIATRDNENSAAAYTVSPNRAKLLAFAVSGGIAALAGALLPLADRSGQFKVDGLAFEFEDSLRIVAVAVVGGIGSITGAILGTLVIVALPLVFDGTEQVELFASGFGMLIVLLYFPSGLISILHSFRDNLLGWIARRTNWTPPVREKGADVASLGGKGTDVDPTAVPLRTDGLTVNLGGRTIVDGVDILVRPGEIVGLIGTNGAGKTTILNAVSGLLPSTGLVELNGRDISGMSAHRRARLGQGRAFQNARLFASLTVRETLMVALESRQRSLLVPSILALPPSPIAERRKRREADEIISYLGLGRYADALMGELSTGTRRIVELGALIALDSKLLLLDEPTAGVAQRETEAFGPLIQTIQRELGASILIIEHDMPMVMSISDRIYCLEAGRVIAEGDPQSIRTNPAVIASYLGTDERAIQRSNTSE</sequence>
<dbReference type="InterPro" id="IPR032823">
    <property type="entry name" value="BCA_ABC_TP_C"/>
</dbReference>
<dbReference type="InterPro" id="IPR003439">
    <property type="entry name" value="ABC_transporter-like_ATP-bd"/>
</dbReference>
<evidence type="ECO:0000256" key="3">
    <source>
        <dbReference type="ARBA" id="ARBA00022475"/>
    </source>
</evidence>
<feature type="transmembrane region" description="Helical" evidence="9">
    <location>
        <begin position="149"/>
        <end position="166"/>
    </location>
</feature>
<evidence type="ECO:0000259" key="10">
    <source>
        <dbReference type="PROSITE" id="PS50893"/>
    </source>
</evidence>
<dbReference type="GO" id="GO:0005524">
    <property type="term" value="F:ATP binding"/>
    <property type="evidence" value="ECO:0007669"/>
    <property type="project" value="UniProtKB-KW"/>
</dbReference>
<feature type="transmembrane region" description="Helical" evidence="9">
    <location>
        <begin position="614"/>
        <end position="636"/>
    </location>
</feature>
<feature type="transmembrane region" description="Helical" evidence="9">
    <location>
        <begin position="353"/>
        <end position="372"/>
    </location>
</feature>
<dbReference type="Pfam" id="PF00005">
    <property type="entry name" value="ABC_tran"/>
    <property type="match status" value="1"/>
</dbReference>
<feature type="transmembrane region" description="Helical" evidence="9">
    <location>
        <begin position="324"/>
        <end position="347"/>
    </location>
</feature>
<evidence type="ECO:0000313" key="11">
    <source>
        <dbReference type="EMBL" id="CAB4590422.1"/>
    </source>
</evidence>
<keyword evidence="4 9" id="KW-0812">Transmembrane</keyword>
<proteinExistence type="predicted"/>
<evidence type="ECO:0000256" key="2">
    <source>
        <dbReference type="ARBA" id="ARBA00022448"/>
    </source>
</evidence>
<gene>
    <name evidence="11" type="ORF">UFOPK1722_01606</name>
</gene>
<comment type="subcellular location">
    <subcellularLocation>
        <location evidence="1">Cell membrane</location>
        <topology evidence="1">Multi-pass membrane protein</topology>
    </subcellularLocation>
</comment>
<evidence type="ECO:0000256" key="9">
    <source>
        <dbReference type="SAM" id="Phobius"/>
    </source>
</evidence>
<feature type="transmembrane region" description="Helical" evidence="9">
    <location>
        <begin position="64"/>
        <end position="88"/>
    </location>
</feature>
<dbReference type="SUPFAM" id="SSF52540">
    <property type="entry name" value="P-loop containing nucleoside triphosphate hydrolases"/>
    <property type="match status" value="1"/>
</dbReference>
<dbReference type="GO" id="GO:0005886">
    <property type="term" value="C:plasma membrane"/>
    <property type="evidence" value="ECO:0007669"/>
    <property type="project" value="UniProtKB-SubCell"/>
</dbReference>
<feature type="domain" description="ABC transporter" evidence="10">
    <location>
        <begin position="681"/>
        <end position="928"/>
    </location>
</feature>
<dbReference type="AlphaFoldDB" id="A0A6J6FMV2"/>
<feature type="transmembrane region" description="Helical" evidence="9">
    <location>
        <begin position="199"/>
        <end position="219"/>
    </location>
</feature>